<comment type="caution">
    <text evidence="10">The sequence shown here is derived from an EMBL/GenBank/DDBJ whole genome shotgun (WGS) entry which is preliminary data.</text>
</comment>
<dbReference type="EMBL" id="CAJOBH010117000">
    <property type="protein sequence ID" value="CAF4691283.1"/>
    <property type="molecule type" value="Genomic_DNA"/>
</dbReference>
<evidence type="ECO:0000313" key="12">
    <source>
        <dbReference type="Proteomes" id="UP000681967"/>
    </source>
</evidence>
<dbReference type="GO" id="GO:0005874">
    <property type="term" value="C:microtubule"/>
    <property type="evidence" value="ECO:0007669"/>
    <property type="project" value="UniProtKB-KW"/>
</dbReference>
<evidence type="ECO:0000313" key="9">
    <source>
        <dbReference type="EMBL" id="CAF4656330.1"/>
    </source>
</evidence>
<dbReference type="GO" id="GO:0045504">
    <property type="term" value="F:dynein heavy chain binding"/>
    <property type="evidence" value="ECO:0007669"/>
    <property type="project" value="TreeGrafter"/>
</dbReference>
<dbReference type="PANTHER" id="PTHR12442:SF11">
    <property type="entry name" value="DYNEIN AXONEMAL INTERMEDIATE CHAIN 1"/>
    <property type="match status" value="1"/>
</dbReference>
<gene>
    <name evidence="10" type="ORF">BYL167_LOCUS43724</name>
    <name evidence="9" type="ORF">GIL414_LOCUS41285</name>
    <name evidence="11" type="ORF">SMN809_LOCUS45918</name>
</gene>
<dbReference type="PANTHER" id="PTHR12442">
    <property type="entry name" value="DYNEIN INTERMEDIATE CHAIN"/>
    <property type="match status" value="1"/>
</dbReference>
<accession>A0A8S3A5X1</accession>
<evidence type="ECO:0000256" key="4">
    <source>
        <dbReference type="ARBA" id="ARBA00022574"/>
    </source>
</evidence>
<dbReference type="SUPFAM" id="SSF69322">
    <property type="entry name" value="Tricorn protease domain 2"/>
    <property type="match status" value="1"/>
</dbReference>
<evidence type="ECO:0000313" key="10">
    <source>
        <dbReference type="EMBL" id="CAF4691283.1"/>
    </source>
</evidence>
<sequence>DPLFVYDLGSPVGDVIWAPYSSTVFAACTADGKVYVFDLNVNKYEPLCEQMVVQKKRTKLTHITFNQ</sequence>
<dbReference type="GO" id="GO:0036157">
    <property type="term" value="C:outer dynein arm"/>
    <property type="evidence" value="ECO:0007669"/>
    <property type="project" value="TreeGrafter"/>
</dbReference>
<evidence type="ECO:0000256" key="3">
    <source>
        <dbReference type="ARBA" id="ARBA00022490"/>
    </source>
</evidence>
<dbReference type="EMBL" id="CAJOBI010141662">
    <property type="protein sequence ID" value="CAF4770610.1"/>
    <property type="molecule type" value="Genomic_DNA"/>
</dbReference>
<comment type="subcellular location">
    <subcellularLocation>
        <location evidence="1">Cell projection</location>
        <location evidence="1">Cilium</location>
    </subcellularLocation>
    <subcellularLocation>
        <location evidence="2">Cytoplasm</location>
        <location evidence="2">Cytoskeleton</location>
    </subcellularLocation>
</comment>
<evidence type="ECO:0000256" key="8">
    <source>
        <dbReference type="ARBA" id="ARBA00023273"/>
    </source>
</evidence>
<dbReference type="Gene3D" id="2.130.10.10">
    <property type="entry name" value="YVTN repeat-like/Quinoprotein amine dehydrogenase"/>
    <property type="match status" value="1"/>
</dbReference>
<keyword evidence="4" id="KW-0853">WD repeat</keyword>
<dbReference type="GO" id="GO:0003341">
    <property type="term" value="P:cilium movement"/>
    <property type="evidence" value="ECO:0007669"/>
    <property type="project" value="TreeGrafter"/>
</dbReference>
<evidence type="ECO:0000256" key="7">
    <source>
        <dbReference type="ARBA" id="ARBA00023212"/>
    </source>
</evidence>
<evidence type="ECO:0000256" key="6">
    <source>
        <dbReference type="ARBA" id="ARBA00022737"/>
    </source>
</evidence>
<evidence type="ECO:0000256" key="2">
    <source>
        <dbReference type="ARBA" id="ARBA00004245"/>
    </source>
</evidence>
<evidence type="ECO:0000256" key="5">
    <source>
        <dbReference type="ARBA" id="ARBA00022701"/>
    </source>
</evidence>
<dbReference type="AlphaFoldDB" id="A0A8S3A5X1"/>
<keyword evidence="7" id="KW-0206">Cytoskeleton</keyword>
<keyword evidence="3" id="KW-0963">Cytoplasm</keyword>
<protein>
    <submittedName>
        <fullName evidence="10">Uncharacterized protein</fullName>
    </submittedName>
</protein>
<reference evidence="10" key="1">
    <citation type="submission" date="2021-02" db="EMBL/GenBank/DDBJ databases">
        <authorList>
            <person name="Nowell W R."/>
        </authorList>
    </citation>
    <scope>NUCLEOTIDE SEQUENCE</scope>
</reference>
<dbReference type="Proteomes" id="UP000676336">
    <property type="component" value="Unassembled WGS sequence"/>
</dbReference>
<keyword evidence="8" id="KW-0966">Cell projection</keyword>
<dbReference type="GO" id="GO:0036158">
    <property type="term" value="P:outer dynein arm assembly"/>
    <property type="evidence" value="ECO:0007669"/>
    <property type="project" value="TreeGrafter"/>
</dbReference>
<dbReference type="EMBL" id="CAJOBJ010116643">
    <property type="protein sequence ID" value="CAF4656330.1"/>
    <property type="molecule type" value="Genomic_DNA"/>
</dbReference>
<organism evidence="10 12">
    <name type="scientific">Rotaria magnacalcarata</name>
    <dbReference type="NCBI Taxonomy" id="392030"/>
    <lineage>
        <taxon>Eukaryota</taxon>
        <taxon>Metazoa</taxon>
        <taxon>Spiralia</taxon>
        <taxon>Gnathifera</taxon>
        <taxon>Rotifera</taxon>
        <taxon>Eurotatoria</taxon>
        <taxon>Bdelloidea</taxon>
        <taxon>Philodinida</taxon>
        <taxon>Philodinidae</taxon>
        <taxon>Rotaria</taxon>
    </lineage>
</organism>
<feature type="non-terminal residue" evidence="10">
    <location>
        <position position="1"/>
    </location>
</feature>
<keyword evidence="5" id="KW-0493">Microtubule</keyword>
<proteinExistence type="predicted"/>
<name>A0A8S3A5X1_9BILA</name>
<dbReference type="Proteomes" id="UP000681967">
    <property type="component" value="Unassembled WGS sequence"/>
</dbReference>
<keyword evidence="6" id="KW-0677">Repeat</keyword>
<dbReference type="GO" id="GO:0045503">
    <property type="term" value="F:dynein light chain binding"/>
    <property type="evidence" value="ECO:0007669"/>
    <property type="project" value="TreeGrafter"/>
</dbReference>
<dbReference type="Proteomes" id="UP000681720">
    <property type="component" value="Unassembled WGS sequence"/>
</dbReference>
<dbReference type="InterPro" id="IPR050687">
    <property type="entry name" value="Dynein_IC"/>
</dbReference>
<dbReference type="InterPro" id="IPR015943">
    <property type="entry name" value="WD40/YVTN_repeat-like_dom_sf"/>
</dbReference>
<feature type="non-terminal residue" evidence="10">
    <location>
        <position position="67"/>
    </location>
</feature>
<evidence type="ECO:0000313" key="11">
    <source>
        <dbReference type="EMBL" id="CAF4770610.1"/>
    </source>
</evidence>
<evidence type="ECO:0000256" key="1">
    <source>
        <dbReference type="ARBA" id="ARBA00004138"/>
    </source>
</evidence>